<dbReference type="PRINTS" id="PR00885">
    <property type="entry name" value="BCTERIALGSPH"/>
</dbReference>
<dbReference type="NCBIfam" id="TIGR01708">
    <property type="entry name" value="typeII_sec_gspH"/>
    <property type="match status" value="1"/>
</dbReference>
<evidence type="ECO:0000256" key="8">
    <source>
        <dbReference type="ARBA" id="ARBA00023136"/>
    </source>
</evidence>
<evidence type="ECO:0000256" key="9">
    <source>
        <dbReference type="ARBA" id="ARBA00025772"/>
    </source>
</evidence>
<keyword evidence="5" id="KW-0997">Cell inner membrane</keyword>
<evidence type="ECO:0000256" key="1">
    <source>
        <dbReference type="ARBA" id="ARBA00004377"/>
    </source>
</evidence>
<feature type="transmembrane region" description="Helical" evidence="11">
    <location>
        <begin position="12"/>
        <end position="32"/>
    </location>
</feature>
<evidence type="ECO:0000256" key="2">
    <source>
        <dbReference type="ARBA" id="ARBA00021549"/>
    </source>
</evidence>
<dbReference type="SUPFAM" id="SSF54523">
    <property type="entry name" value="Pili subunits"/>
    <property type="match status" value="1"/>
</dbReference>
<proteinExistence type="inferred from homology"/>
<sequence length="150" mass="17081">MARDTQRGFTLIELMVVLVIIGIASAAVSLSIKPDPLKVLRQDAERLVQLLQLAQTEARTDGRPITWRWDAKGFSFSRRGDQDTALDRFKDDPQLHPRRWQSPSMDVRVEPRQRVVLNAEWLGEPLQIRLSDGQNSLSVQRNAAGRVQIQ</sequence>
<dbReference type="Gene3D" id="3.55.40.10">
    <property type="entry name" value="minor pseudopilin epsh domain"/>
    <property type="match status" value="1"/>
</dbReference>
<gene>
    <name evidence="13" type="ORF">RL74_22690</name>
</gene>
<reference evidence="13 14" key="1">
    <citation type="submission" date="2015-01" db="EMBL/GenBank/DDBJ databases">
        <title>Draft Genome Sequence of the Biocontrol and Plant Growth-Promoting Rhizobacteria (PGPR) Pseudomonas fluorescens UM270.</title>
        <authorList>
            <person name="Hernandez-Salmeron J.E."/>
            <person name="Santoyo G."/>
            <person name="Moreno-Hagelsieb G."/>
            <person name="Hernandez-Leon R."/>
        </authorList>
    </citation>
    <scope>NUCLEOTIDE SEQUENCE [LARGE SCALE GENOMIC DNA]</scope>
    <source>
        <strain evidence="13 14">UM270</strain>
    </source>
</reference>
<evidence type="ECO:0000256" key="11">
    <source>
        <dbReference type="SAM" id="Phobius"/>
    </source>
</evidence>
<dbReference type="InterPro" id="IPR012902">
    <property type="entry name" value="N_methyl_site"/>
</dbReference>
<evidence type="ECO:0000256" key="10">
    <source>
        <dbReference type="ARBA" id="ARBA00030775"/>
    </source>
</evidence>
<dbReference type="OrthoDB" id="8851040at2"/>
<dbReference type="GO" id="GO:0015627">
    <property type="term" value="C:type II protein secretion system complex"/>
    <property type="evidence" value="ECO:0007669"/>
    <property type="project" value="InterPro"/>
</dbReference>
<keyword evidence="4" id="KW-0488">Methylation</keyword>
<dbReference type="RefSeq" id="WP_042732041.1">
    <property type="nucleotide sequence ID" value="NZ_JXNZ01000283.1"/>
</dbReference>
<dbReference type="EMBL" id="JXNZ01000283">
    <property type="protein sequence ID" value="KIQ57080.1"/>
    <property type="molecule type" value="Genomic_DNA"/>
</dbReference>
<organism evidence="13 14">
    <name type="scientific">Pseudomonas fluorescens</name>
    <dbReference type="NCBI Taxonomy" id="294"/>
    <lineage>
        <taxon>Bacteria</taxon>
        <taxon>Pseudomonadati</taxon>
        <taxon>Pseudomonadota</taxon>
        <taxon>Gammaproteobacteria</taxon>
        <taxon>Pseudomonadales</taxon>
        <taxon>Pseudomonadaceae</taxon>
        <taxon>Pseudomonas</taxon>
    </lineage>
</organism>
<evidence type="ECO:0000256" key="3">
    <source>
        <dbReference type="ARBA" id="ARBA00022475"/>
    </source>
</evidence>
<evidence type="ECO:0000256" key="6">
    <source>
        <dbReference type="ARBA" id="ARBA00022692"/>
    </source>
</evidence>
<protein>
    <recommendedName>
        <fullName evidence="2">Type II secretion system protein H</fullName>
    </recommendedName>
    <alternativeName>
        <fullName evidence="10">General secretion pathway protein H</fullName>
    </alternativeName>
</protein>
<evidence type="ECO:0000313" key="13">
    <source>
        <dbReference type="EMBL" id="KIQ57080.1"/>
    </source>
</evidence>
<feature type="domain" description="General secretion pathway GspH" evidence="12">
    <location>
        <begin position="44"/>
        <end position="145"/>
    </location>
</feature>
<evidence type="ECO:0000313" key="14">
    <source>
        <dbReference type="Proteomes" id="UP000032101"/>
    </source>
</evidence>
<dbReference type="NCBIfam" id="TIGR02532">
    <property type="entry name" value="IV_pilin_GFxxxE"/>
    <property type="match status" value="1"/>
</dbReference>
<evidence type="ECO:0000259" key="12">
    <source>
        <dbReference type="Pfam" id="PF12019"/>
    </source>
</evidence>
<evidence type="ECO:0000256" key="7">
    <source>
        <dbReference type="ARBA" id="ARBA00022989"/>
    </source>
</evidence>
<comment type="similarity">
    <text evidence="9">Belongs to the GSP H family.</text>
</comment>
<dbReference type="InterPro" id="IPR045584">
    <property type="entry name" value="Pilin-like"/>
</dbReference>
<dbReference type="GO" id="GO:0005886">
    <property type="term" value="C:plasma membrane"/>
    <property type="evidence" value="ECO:0007669"/>
    <property type="project" value="UniProtKB-SubCell"/>
</dbReference>
<accession>A0A0D0MNV5</accession>
<dbReference type="InterPro" id="IPR049875">
    <property type="entry name" value="TypeII_GspH"/>
</dbReference>
<name>A0A0D0MNV5_PSEFL</name>
<keyword evidence="6 11" id="KW-0812">Transmembrane</keyword>
<dbReference type="InterPro" id="IPR002416">
    <property type="entry name" value="T2SS_protein-GspH"/>
</dbReference>
<keyword evidence="3" id="KW-1003">Cell membrane</keyword>
<comment type="subcellular location">
    <subcellularLocation>
        <location evidence="1">Cell inner membrane</location>
        <topology evidence="1">Single-pass membrane protein</topology>
    </subcellularLocation>
</comment>
<dbReference type="Pfam" id="PF12019">
    <property type="entry name" value="GspH"/>
    <property type="match status" value="1"/>
</dbReference>
<dbReference type="AlphaFoldDB" id="A0A0D0MNV5"/>
<dbReference type="Pfam" id="PF07963">
    <property type="entry name" value="N_methyl"/>
    <property type="match status" value="1"/>
</dbReference>
<evidence type="ECO:0000256" key="4">
    <source>
        <dbReference type="ARBA" id="ARBA00022481"/>
    </source>
</evidence>
<evidence type="ECO:0000256" key="5">
    <source>
        <dbReference type="ARBA" id="ARBA00022519"/>
    </source>
</evidence>
<dbReference type="Proteomes" id="UP000032101">
    <property type="component" value="Unassembled WGS sequence"/>
</dbReference>
<keyword evidence="8 11" id="KW-0472">Membrane</keyword>
<keyword evidence="7 11" id="KW-1133">Transmembrane helix</keyword>
<dbReference type="PATRIC" id="fig|294.124.peg.4680"/>
<dbReference type="GO" id="GO:0015628">
    <property type="term" value="P:protein secretion by the type II secretion system"/>
    <property type="evidence" value="ECO:0007669"/>
    <property type="project" value="InterPro"/>
</dbReference>
<dbReference type="PROSITE" id="PS00409">
    <property type="entry name" value="PROKAR_NTER_METHYL"/>
    <property type="match status" value="1"/>
</dbReference>
<comment type="caution">
    <text evidence="13">The sequence shown here is derived from an EMBL/GenBank/DDBJ whole genome shotgun (WGS) entry which is preliminary data.</text>
</comment>
<dbReference type="InterPro" id="IPR022346">
    <property type="entry name" value="T2SS_GspH"/>
</dbReference>